<dbReference type="EMBL" id="UYSL01020802">
    <property type="protein sequence ID" value="VDL76189.1"/>
    <property type="molecule type" value="Genomic_DNA"/>
</dbReference>
<proteinExistence type="predicted"/>
<reference evidence="3" key="1">
    <citation type="submission" date="2017-02" db="UniProtKB">
        <authorList>
            <consortium name="WormBaseParasite"/>
        </authorList>
    </citation>
    <scope>IDENTIFICATION</scope>
</reference>
<gene>
    <name evidence="1" type="ORF">NBR_LOCUS12600</name>
</gene>
<evidence type="ECO:0000313" key="1">
    <source>
        <dbReference type="EMBL" id="VDL76189.1"/>
    </source>
</evidence>
<dbReference type="AlphaFoldDB" id="A0A0N4Y8N3"/>
<protein>
    <submittedName>
        <fullName evidence="1 3">Uncharacterized protein</fullName>
    </submittedName>
</protein>
<reference evidence="1 2" key="2">
    <citation type="submission" date="2018-11" db="EMBL/GenBank/DDBJ databases">
        <authorList>
            <consortium name="Pathogen Informatics"/>
        </authorList>
    </citation>
    <scope>NUCLEOTIDE SEQUENCE [LARGE SCALE GENOMIC DNA]</scope>
</reference>
<evidence type="ECO:0000313" key="3">
    <source>
        <dbReference type="WBParaSite" id="NBR_0001259901-mRNA-1"/>
    </source>
</evidence>
<dbReference type="WBParaSite" id="NBR_0001259901-mRNA-1">
    <property type="protein sequence ID" value="NBR_0001259901-mRNA-1"/>
    <property type="gene ID" value="NBR_0001259901"/>
</dbReference>
<organism evidence="3">
    <name type="scientific">Nippostrongylus brasiliensis</name>
    <name type="common">Rat hookworm</name>
    <dbReference type="NCBI Taxonomy" id="27835"/>
    <lineage>
        <taxon>Eukaryota</taxon>
        <taxon>Metazoa</taxon>
        <taxon>Ecdysozoa</taxon>
        <taxon>Nematoda</taxon>
        <taxon>Chromadorea</taxon>
        <taxon>Rhabditida</taxon>
        <taxon>Rhabditina</taxon>
        <taxon>Rhabditomorpha</taxon>
        <taxon>Strongyloidea</taxon>
        <taxon>Heligmosomidae</taxon>
        <taxon>Nippostrongylus</taxon>
    </lineage>
</organism>
<name>A0A0N4Y8N3_NIPBR</name>
<accession>A0A0N4Y8N3</accession>
<dbReference type="Proteomes" id="UP000271162">
    <property type="component" value="Unassembled WGS sequence"/>
</dbReference>
<sequence>MDPVAAPSKGVDPHDFRVEKLIRYDLPISQQQSWGSNLWPHDDSTRHQPTGMMFEVAAAGGGGQHSQREALFSKLLPNALVFPQVESPPTHHSKQVIFTAFTQSEKKPIEPGQRP</sequence>
<evidence type="ECO:0000313" key="2">
    <source>
        <dbReference type="Proteomes" id="UP000271162"/>
    </source>
</evidence>
<keyword evidence="2" id="KW-1185">Reference proteome</keyword>